<dbReference type="InterPro" id="IPR007109">
    <property type="entry name" value="Brix"/>
</dbReference>
<feature type="domain" description="Brix" evidence="3">
    <location>
        <begin position="66"/>
        <end position="244"/>
    </location>
</feature>
<feature type="region of interest" description="Disordered" evidence="1">
    <location>
        <begin position="1"/>
        <end position="39"/>
    </location>
</feature>
<dbReference type="EMBL" id="JAVFWL010000001">
    <property type="protein sequence ID" value="KAK6731103.1"/>
    <property type="molecule type" value="Genomic_DNA"/>
</dbReference>
<comment type="caution">
    <text evidence="4">The sequence shown here is derived from an EMBL/GenBank/DDBJ whole genome shotgun (WGS) entry which is preliminary data.</text>
</comment>
<evidence type="ECO:0000256" key="1">
    <source>
        <dbReference type="SAM" id="MobiDB-lite"/>
    </source>
</evidence>
<feature type="transmembrane region" description="Helical" evidence="2">
    <location>
        <begin position="110"/>
        <end position="128"/>
    </location>
</feature>
<sequence>MPRRKRKGRAVKAARRGQLGLGGTGPRRHRRAKKDADALDEQEKAMKQIRAAGAAKAVEAEKAKQPHSFVIHRGKVGKYVRNLERDIRQIMDPFTAKHLMTLKRNNIKDFVIHGAVLGVTNMIVLTSSESSLQLRMMRFNQGPTLTFRVPEYSLSRHILSTQKRPLMHQKLFEKPPLVVMNGFNQSGKKHLLLVETFIQNMFPSINIDTCYITLITLITLIPVDFRTGRAGASNSSICPDRVPE</sequence>
<keyword evidence="2" id="KW-0812">Transmembrane</keyword>
<evidence type="ECO:0000313" key="5">
    <source>
        <dbReference type="Proteomes" id="UP001303046"/>
    </source>
</evidence>
<evidence type="ECO:0000313" key="4">
    <source>
        <dbReference type="EMBL" id="KAK6731103.1"/>
    </source>
</evidence>
<organism evidence="4 5">
    <name type="scientific">Necator americanus</name>
    <name type="common">Human hookworm</name>
    <dbReference type="NCBI Taxonomy" id="51031"/>
    <lineage>
        <taxon>Eukaryota</taxon>
        <taxon>Metazoa</taxon>
        <taxon>Ecdysozoa</taxon>
        <taxon>Nematoda</taxon>
        <taxon>Chromadorea</taxon>
        <taxon>Rhabditida</taxon>
        <taxon>Rhabditina</taxon>
        <taxon>Rhabditomorpha</taxon>
        <taxon>Strongyloidea</taxon>
        <taxon>Ancylostomatidae</taxon>
        <taxon>Bunostominae</taxon>
        <taxon>Necator</taxon>
    </lineage>
</organism>
<accession>A0ABR1C151</accession>
<gene>
    <name evidence="4" type="primary">Necator_chrI.g3651</name>
    <name evidence="4" type="ORF">RB195_007522</name>
</gene>
<protein>
    <recommendedName>
        <fullName evidence="3">Brix domain-containing protein</fullName>
    </recommendedName>
</protein>
<keyword evidence="2" id="KW-0472">Membrane</keyword>
<dbReference type="Pfam" id="PF04427">
    <property type="entry name" value="Brix"/>
    <property type="match status" value="1"/>
</dbReference>
<name>A0ABR1C151_NECAM</name>
<dbReference type="PROSITE" id="PS50833">
    <property type="entry name" value="BRIX"/>
    <property type="match status" value="1"/>
</dbReference>
<dbReference type="InterPro" id="IPR045112">
    <property type="entry name" value="PPAN-like"/>
</dbReference>
<evidence type="ECO:0000259" key="3">
    <source>
        <dbReference type="PROSITE" id="PS50833"/>
    </source>
</evidence>
<dbReference type="SMART" id="SM00879">
    <property type="entry name" value="Brix"/>
    <property type="match status" value="1"/>
</dbReference>
<proteinExistence type="predicted"/>
<keyword evidence="2" id="KW-1133">Transmembrane helix</keyword>
<dbReference type="PANTHER" id="PTHR12661">
    <property type="entry name" value="PETER PAN-RELATED"/>
    <property type="match status" value="1"/>
</dbReference>
<evidence type="ECO:0000256" key="2">
    <source>
        <dbReference type="SAM" id="Phobius"/>
    </source>
</evidence>
<reference evidence="4 5" key="1">
    <citation type="submission" date="2023-08" db="EMBL/GenBank/DDBJ databases">
        <title>A Necator americanus chromosomal reference genome.</title>
        <authorList>
            <person name="Ilik V."/>
            <person name="Petrzelkova K.J."/>
            <person name="Pardy F."/>
            <person name="Fuh T."/>
            <person name="Niatou-Singa F.S."/>
            <person name="Gouil Q."/>
            <person name="Baker L."/>
            <person name="Ritchie M.E."/>
            <person name="Jex A.R."/>
            <person name="Gazzola D."/>
            <person name="Li H."/>
            <person name="Toshio Fujiwara R."/>
            <person name="Zhan B."/>
            <person name="Aroian R.V."/>
            <person name="Pafco B."/>
            <person name="Schwarz E.M."/>
        </authorList>
    </citation>
    <scope>NUCLEOTIDE SEQUENCE [LARGE SCALE GENOMIC DNA]</scope>
    <source>
        <strain evidence="4 5">Aroian</strain>
        <tissue evidence="4">Whole animal</tissue>
    </source>
</reference>
<feature type="compositionally biased region" description="Basic residues" evidence="1">
    <location>
        <begin position="1"/>
        <end position="15"/>
    </location>
</feature>
<dbReference type="Proteomes" id="UP001303046">
    <property type="component" value="Unassembled WGS sequence"/>
</dbReference>
<keyword evidence="5" id="KW-1185">Reference proteome</keyword>
<dbReference type="PANTHER" id="PTHR12661:SF5">
    <property type="entry name" value="SUPPRESSOR OF SWI4 1 HOMOLOG"/>
    <property type="match status" value="1"/>
</dbReference>